<feature type="transmembrane region" description="Helical" evidence="7">
    <location>
        <begin position="364"/>
        <end position="383"/>
    </location>
</feature>
<sequence>MGHEKGHGEEIESVSTPLDAAAAAAAAAATTLPSFAIPLRRLLPLYAAYFLVCAVQRAFSFATPIFLMAASQVSMREAGGSFMPAAIFMLSTRGSCFVASPALGKLADRMPPFRAAAISALAYGLSTALCAMLMPWMVRPPPPPPAPTRRVPHGTALFSLCGSVAALGEVVLEIALWKRWLPTTVRAALPDGLRARQRMQQEEVALARANARMRRITMTVDIGMPLVIGWLLTYLGTARGSIWVACLGAASLLPQLAALWLAGRFSGLYSYQKGGRDASGQSGHEEKSQSVDDVGGAAPAKAASTGWPLNTWHRALELFSSWRLYWQQPVLVASLAHVSLYFTVLSPGGLLFGFLTFCGVSGRAIGYFRAASGIAGIVATFSFEHMVGRLQRSIFWVGRLGVGCQLACLLPALVMLWTLPVGTGTVSSRSMTLFLTFVALSRWGLWCWDSAETEIMQTCVAPEVVSEVNAVEASLTSLAEMLMYCSSLLLASPQQFPALATAGTASVIAGALSFQWWAQRYEHGMRAQHVKVDIELPTLREGQTPEA</sequence>
<dbReference type="PANTHER" id="PTHR11660">
    <property type="entry name" value="SOLUTE CARRIER FAMILY 40 MEMBER"/>
    <property type="match status" value="1"/>
</dbReference>
<evidence type="ECO:0000313" key="10">
    <source>
        <dbReference type="Proteomes" id="UP001301350"/>
    </source>
</evidence>
<evidence type="ECO:0000256" key="3">
    <source>
        <dbReference type="ARBA" id="ARBA00022448"/>
    </source>
</evidence>
<reference evidence="9 10" key="1">
    <citation type="submission" date="2022-07" db="EMBL/GenBank/DDBJ databases">
        <title>Genome-wide signatures of adaptation to extreme environments.</title>
        <authorList>
            <person name="Cho C.H."/>
            <person name="Yoon H.S."/>
        </authorList>
    </citation>
    <scope>NUCLEOTIDE SEQUENCE [LARGE SCALE GENOMIC DNA]</scope>
    <source>
        <strain evidence="9 10">DBV 063 E5</strain>
    </source>
</reference>
<evidence type="ECO:0000313" key="9">
    <source>
        <dbReference type="EMBL" id="KAK4537536.1"/>
    </source>
</evidence>
<dbReference type="GO" id="GO:0016020">
    <property type="term" value="C:membrane"/>
    <property type="evidence" value="ECO:0007669"/>
    <property type="project" value="UniProtKB-SubCell"/>
</dbReference>
<feature type="transmembrane region" description="Helical" evidence="7">
    <location>
        <begin position="156"/>
        <end position="177"/>
    </location>
</feature>
<evidence type="ECO:0000256" key="6">
    <source>
        <dbReference type="ARBA" id="ARBA00023136"/>
    </source>
</evidence>
<comment type="similarity">
    <text evidence="2 7">Belongs to the ferroportin (FP) (TC 2.A.100) family. SLC40A subfamily.</text>
</comment>
<feature type="region of interest" description="Disordered" evidence="8">
    <location>
        <begin position="276"/>
        <end position="299"/>
    </location>
</feature>
<dbReference type="EMBL" id="JANCYW010000013">
    <property type="protein sequence ID" value="KAK4537536.1"/>
    <property type="molecule type" value="Genomic_DNA"/>
</dbReference>
<accession>A0AAV9IZS1</accession>
<keyword evidence="3 7" id="KW-0813">Transport</keyword>
<evidence type="ECO:0000256" key="4">
    <source>
        <dbReference type="ARBA" id="ARBA00022692"/>
    </source>
</evidence>
<name>A0AAV9IZS1_CYACA</name>
<evidence type="ECO:0000256" key="7">
    <source>
        <dbReference type="RuleBase" id="RU365065"/>
    </source>
</evidence>
<dbReference type="InterPro" id="IPR009716">
    <property type="entry name" value="Ferroportin-1"/>
</dbReference>
<comment type="subcellular location">
    <subcellularLocation>
        <location evidence="1 7">Membrane</location>
        <topology evidence="1 7">Multi-pass membrane protein</topology>
    </subcellularLocation>
</comment>
<dbReference type="Proteomes" id="UP001301350">
    <property type="component" value="Unassembled WGS sequence"/>
</dbReference>
<evidence type="ECO:0000256" key="1">
    <source>
        <dbReference type="ARBA" id="ARBA00004141"/>
    </source>
</evidence>
<protein>
    <recommendedName>
        <fullName evidence="7">Solute carrier family 40 member</fullName>
    </recommendedName>
</protein>
<feature type="transmembrane region" description="Helical" evidence="7">
    <location>
        <begin position="216"/>
        <end position="236"/>
    </location>
</feature>
<keyword evidence="5 7" id="KW-1133">Transmembrane helix</keyword>
<evidence type="ECO:0000256" key="8">
    <source>
        <dbReference type="SAM" id="MobiDB-lite"/>
    </source>
</evidence>
<dbReference type="SUPFAM" id="SSF103473">
    <property type="entry name" value="MFS general substrate transporter"/>
    <property type="match status" value="2"/>
</dbReference>
<evidence type="ECO:0000256" key="2">
    <source>
        <dbReference type="ARBA" id="ARBA00006279"/>
    </source>
</evidence>
<dbReference type="GO" id="GO:0005381">
    <property type="term" value="F:iron ion transmembrane transporter activity"/>
    <property type="evidence" value="ECO:0007669"/>
    <property type="project" value="UniProtKB-UniRule"/>
</dbReference>
<gene>
    <name evidence="9" type="ORF">CDCA_CDCA13G3561</name>
</gene>
<comment type="function">
    <text evidence="7">May be involved in iron transport and iron homeostasis.</text>
</comment>
<dbReference type="InterPro" id="IPR036259">
    <property type="entry name" value="MFS_trans_sf"/>
</dbReference>
<organism evidence="9 10">
    <name type="scientific">Cyanidium caldarium</name>
    <name type="common">Red alga</name>
    <dbReference type="NCBI Taxonomy" id="2771"/>
    <lineage>
        <taxon>Eukaryota</taxon>
        <taxon>Rhodophyta</taxon>
        <taxon>Bangiophyceae</taxon>
        <taxon>Cyanidiales</taxon>
        <taxon>Cyanidiaceae</taxon>
        <taxon>Cyanidium</taxon>
    </lineage>
</organism>
<keyword evidence="7" id="KW-0406">Ion transport</keyword>
<dbReference type="PANTHER" id="PTHR11660:SF53">
    <property type="entry name" value="SOLUTE CARRIER FAMILY 40 MEMBER 3, CHLOROPLASTIC"/>
    <property type="match status" value="1"/>
</dbReference>
<dbReference type="Pfam" id="PF06963">
    <property type="entry name" value="FPN1"/>
    <property type="match status" value="1"/>
</dbReference>
<feature type="transmembrane region" description="Helical" evidence="7">
    <location>
        <begin position="82"/>
        <end position="103"/>
    </location>
</feature>
<evidence type="ECO:0000256" key="5">
    <source>
        <dbReference type="ARBA" id="ARBA00022989"/>
    </source>
</evidence>
<feature type="transmembrane region" description="Helical" evidence="7">
    <location>
        <begin position="242"/>
        <end position="263"/>
    </location>
</feature>
<proteinExistence type="inferred from homology"/>
<keyword evidence="6 7" id="KW-0472">Membrane</keyword>
<dbReference type="AlphaFoldDB" id="A0AAV9IZS1"/>
<feature type="transmembrane region" description="Helical" evidence="7">
    <location>
        <begin position="395"/>
        <end position="419"/>
    </location>
</feature>
<keyword evidence="10" id="KW-1185">Reference proteome</keyword>
<feature type="transmembrane region" description="Helical" evidence="7">
    <location>
        <begin position="46"/>
        <end position="70"/>
    </location>
</feature>
<comment type="caution">
    <text evidence="9">The sequence shown here is derived from an EMBL/GenBank/DDBJ whole genome shotgun (WGS) entry which is preliminary data.</text>
</comment>
<feature type="transmembrane region" description="Helical" evidence="7">
    <location>
        <begin position="20"/>
        <end position="39"/>
    </location>
</feature>
<keyword evidence="4 7" id="KW-0812">Transmembrane</keyword>
<feature type="transmembrane region" description="Helical" evidence="7">
    <location>
        <begin position="330"/>
        <end position="352"/>
    </location>
</feature>
<feature type="transmembrane region" description="Helical" evidence="7">
    <location>
        <begin position="115"/>
        <end position="136"/>
    </location>
</feature>